<dbReference type="SUPFAM" id="SSF52540">
    <property type="entry name" value="P-loop containing nucleoside triphosphate hydrolases"/>
    <property type="match status" value="1"/>
</dbReference>
<dbReference type="RefSeq" id="WP_245722631.1">
    <property type="nucleotide sequence ID" value="NZ_FMCU01000011.1"/>
</dbReference>
<dbReference type="InterPro" id="IPR027417">
    <property type="entry name" value="P-loop_NTPase"/>
</dbReference>
<evidence type="ECO:0000256" key="1">
    <source>
        <dbReference type="SAM" id="Phobius"/>
    </source>
</evidence>
<feature type="transmembrane region" description="Helical" evidence="1">
    <location>
        <begin position="582"/>
        <end position="605"/>
    </location>
</feature>
<proteinExistence type="predicted"/>
<feature type="transmembrane region" description="Helical" evidence="1">
    <location>
        <begin position="525"/>
        <end position="545"/>
    </location>
</feature>
<dbReference type="EMBL" id="FMCU01000011">
    <property type="protein sequence ID" value="SCF37155.1"/>
    <property type="molecule type" value="Genomic_DNA"/>
</dbReference>
<keyword evidence="3" id="KW-1185">Reference proteome</keyword>
<sequence length="691" mass="75687">MSAIDPPADEESEPPVPATVNVYSGNTSHGPTAIGYRNTINQVNYGSVPPTHSRDVVLSKALETLADEVAVRRQRDEERSGVLSRPLPARWAATAMAEASMGEVTWSSLGLTPAQPPAGGLDDLADLLTRQLPHRRLVILGTAGSGRTVLVTRLVGLLLKERLAGQPVPVMLPAGSWNPSKQLLRDWMAEQLARDHPHLRASAPLPGPWRYFAGLRKRRTLAAYLVDRNLVLPIIHDLDMIGDGLREETMNALHERGAEAPLVVTSLVAPYRKAVESAERGLSRAAVVEVLPLTFADIRAYFAPEGGNGRWHQAFLELDADPEAPLASALRTPLLVWLARTTYAGAAADPRELCDRGRFPDQTAIENHLLDGLLSVAYPRQPTPARRRDTDETWHPDDARRWLLFLARHLQDTDTHEIAWWQLHRTMRFLRPIQYAVTLLLFWASIWLAHGNLVVAVLFAAISMPVVVSERLRTRFGLVPAAPIYRVQVSGRRVRHLVRTTSVSLLLALLLAGSGAVVWHLSGDALPGIIGGLGLMLSAVVVPVCDHYRRRVYDPSREIMIAEDPARADNPLSTLRADRRSVLGPAGALLLMGASPALLLGGGSWPQAATILAFAIGWVGFGAWTEFAIARAILAMRGRLPWRTMAFLRDAAGRGVLRQVGATYQFRHPRLRDRLAADPSSPHVPVAPSTT</sequence>
<accession>A0A1C4ZW27</accession>
<protein>
    <submittedName>
        <fullName evidence="2">NACHT domain</fullName>
    </submittedName>
</protein>
<gene>
    <name evidence="2" type="ORF">GA0070216_111185</name>
</gene>
<keyword evidence="1" id="KW-0812">Transmembrane</keyword>
<dbReference type="AlphaFoldDB" id="A0A1C4ZW27"/>
<keyword evidence="1" id="KW-0472">Membrane</keyword>
<feature type="transmembrane region" description="Helical" evidence="1">
    <location>
        <begin position="611"/>
        <end position="634"/>
    </location>
</feature>
<dbReference type="Proteomes" id="UP000198797">
    <property type="component" value="Unassembled WGS sequence"/>
</dbReference>
<evidence type="ECO:0000313" key="2">
    <source>
        <dbReference type="EMBL" id="SCF37155.1"/>
    </source>
</evidence>
<reference evidence="3" key="1">
    <citation type="submission" date="2016-06" db="EMBL/GenBank/DDBJ databases">
        <authorList>
            <person name="Varghese N."/>
            <person name="Submissions Spin"/>
        </authorList>
    </citation>
    <scope>NUCLEOTIDE SEQUENCE [LARGE SCALE GENOMIC DNA]</scope>
    <source>
        <strain evidence="3">DSM 44100</strain>
    </source>
</reference>
<keyword evidence="1" id="KW-1133">Transmembrane helix</keyword>
<feature type="transmembrane region" description="Helical" evidence="1">
    <location>
        <begin position="435"/>
        <end position="468"/>
    </location>
</feature>
<evidence type="ECO:0000313" key="3">
    <source>
        <dbReference type="Proteomes" id="UP000198797"/>
    </source>
</evidence>
<feature type="transmembrane region" description="Helical" evidence="1">
    <location>
        <begin position="496"/>
        <end position="519"/>
    </location>
</feature>
<dbReference type="STRING" id="121616.GA0070216_111185"/>
<organism evidence="2 3">
    <name type="scientific">Micromonospora matsumotoense</name>
    <dbReference type="NCBI Taxonomy" id="121616"/>
    <lineage>
        <taxon>Bacteria</taxon>
        <taxon>Bacillati</taxon>
        <taxon>Actinomycetota</taxon>
        <taxon>Actinomycetes</taxon>
        <taxon>Micromonosporales</taxon>
        <taxon>Micromonosporaceae</taxon>
        <taxon>Micromonospora</taxon>
    </lineage>
</organism>
<name>A0A1C4ZW27_9ACTN</name>